<proteinExistence type="predicted"/>
<accession>A0A445MQM5</accession>
<dbReference type="InterPro" id="IPR010239">
    <property type="entry name" value="CHP02001"/>
</dbReference>
<protein>
    <submittedName>
        <fullName evidence="1">Uncharacterized protein</fullName>
    </submittedName>
</protein>
<evidence type="ECO:0000313" key="1">
    <source>
        <dbReference type="EMBL" id="SPD71763.1"/>
    </source>
</evidence>
<gene>
    <name evidence="1" type="ORF">PITCH_A1020008</name>
</gene>
<dbReference type="Pfam" id="PF09694">
    <property type="entry name" value="Gcw_chp"/>
    <property type="match status" value="1"/>
</dbReference>
<dbReference type="EMBL" id="OJIN01000005">
    <property type="protein sequence ID" value="SPD71763.1"/>
    <property type="molecule type" value="Genomic_DNA"/>
</dbReference>
<reference evidence="1" key="1">
    <citation type="submission" date="2018-01" db="EMBL/GenBank/DDBJ databases">
        <authorList>
            <person name="Regsiter A."/>
            <person name="William W."/>
        </authorList>
    </citation>
    <scope>NUCLEOTIDE SEQUENCE</scope>
    <source>
        <strain evidence="1">TRIP AH-1</strain>
    </source>
</reference>
<dbReference type="AlphaFoldDB" id="A0A445MQM5"/>
<organism evidence="1">
    <name type="scientific">uncultured Desulfobacterium sp</name>
    <dbReference type="NCBI Taxonomy" id="201089"/>
    <lineage>
        <taxon>Bacteria</taxon>
        <taxon>Pseudomonadati</taxon>
        <taxon>Thermodesulfobacteriota</taxon>
        <taxon>Desulfobacteria</taxon>
        <taxon>Desulfobacterales</taxon>
        <taxon>Desulfobacteriaceae</taxon>
        <taxon>Desulfobacterium</taxon>
        <taxon>environmental samples</taxon>
    </lineage>
</organism>
<name>A0A445MQM5_9BACT</name>
<sequence length="265" mass="29679">MKSSTVKLIVTVLAVIFTGPYCTLAEEEETFSASLDVGAFSKYVWRGWQYSEDSVVIQPSLTAAYKWFSINLWENIDTDNKITDDPEYNETDVTVSYDTSIGDYDFGIGYVYYNIDDADDCEEFFASICVSKCPVLPTLTIYREVADAQGWYLNLGISHSFPVMGVITLDLAGSAGYYYSDDNDFVEVDNHLNPTDKRYKSLHDGLISLGLTIPINNYLTLIPMMAYSFPLVDNADDLITYDNREAGLECDSSYFFGGATLSISF</sequence>